<keyword evidence="4" id="KW-1185">Reference proteome</keyword>
<dbReference type="AlphaFoldDB" id="A0A6L7G4W7"/>
<name>A0A6L7G4W7_9RHOB</name>
<comment type="caution">
    <text evidence="3">The sequence shown here is derived from an EMBL/GenBank/DDBJ whole genome shotgun (WGS) entry which is preliminary data.</text>
</comment>
<feature type="chain" id="PRO_5026967495" evidence="1">
    <location>
        <begin position="26"/>
        <end position="372"/>
    </location>
</feature>
<evidence type="ECO:0000259" key="2">
    <source>
        <dbReference type="Pfam" id="PF13609"/>
    </source>
</evidence>
<keyword evidence="1" id="KW-0732">Signal</keyword>
<evidence type="ECO:0000313" key="4">
    <source>
        <dbReference type="Proteomes" id="UP000477911"/>
    </source>
</evidence>
<feature type="signal peptide" evidence="1">
    <location>
        <begin position="1"/>
        <end position="25"/>
    </location>
</feature>
<organism evidence="3 4">
    <name type="scientific">Pseudooceanicola albus</name>
    <dbReference type="NCBI Taxonomy" id="2692189"/>
    <lineage>
        <taxon>Bacteria</taxon>
        <taxon>Pseudomonadati</taxon>
        <taxon>Pseudomonadota</taxon>
        <taxon>Alphaproteobacteria</taxon>
        <taxon>Rhodobacterales</taxon>
        <taxon>Paracoccaceae</taxon>
        <taxon>Pseudooceanicola</taxon>
    </lineage>
</organism>
<dbReference type="RefSeq" id="WP_160895004.1">
    <property type="nucleotide sequence ID" value="NZ_WUMU01000015.1"/>
</dbReference>
<dbReference type="Gene3D" id="2.40.160.10">
    <property type="entry name" value="Porin"/>
    <property type="match status" value="1"/>
</dbReference>
<sequence>MTKFSRSGPIAAAALCALTAGAASAQDFTSANGDTVHFYGQLNLGYLGFDDGQDTDNAFGNVGNSTSRLGFTLDHDADIGAVRFRFETGLGLGSTGSFSQSGDDPEVIDWNRRQLRKLEVVLTNDYGVFSVGQGSMATDGAGGLDDSGTTLAGTKSFGDVAGSYLFRNADGTLSSLSVSDVFHNTDGSRRMRVRYDTPEYYGFTVGAAYGREVLAEDNDNDYYDAAVNWAGDVGDFKIKASVGANWVDQADDAGTEKTGVASATIMHASGVNLTLAGGGDFNSSGDWEYAKLGYTTASWTQVGETSVAVEYLETDDYGVEGARGEAWGLLLTQKIKPLNAEAYVGYRHYDVSAPGASFQDAQSLLIGSRWSF</sequence>
<dbReference type="InterPro" id="IPR033900">
    <property type="entry name" value="Gram_neg_porin_domain"/>
</dbReference>
<accession>A0A6L7G4W7</accession>
<proteinExistence type="predicted"/>
<dbReference type="InterPro" id="IPR023614">
    <property type="entry name" value="Porin_dom_sf"/>
</dbReference>
<dbReference type="SUPFAM" id="SSF56935">
    <property type="entry name" value="Porins"/>
    <property type="match status" value="1"/>
</dbReference>
<feature type="domain" description="Porin" evidence="2">
    <location>
        <begin position="11"/>
        <end position="352"/>
    </location>
</feature>
<dbReference type="Pfam" id="PF13609">
    <property type="entry name" value="Porin_4"/>
    <property type="match status" value="1"/>
</dbReference>
<dbReference type="EMBL" id="WUMU01000015">
    <property type="protein sequence ID" value="MXN18889.1"/>
    <property type="molecule type" value="Genomic_DNA"/>
</dbReference>
<evidence type="ECO:0000256" key="1">
    <source>
        <dbReference type="SAM" id="SignalP"/>
    </source>
</evidence>
<protein>
    <submittedName>
        <fullName evidence="3">Porin</fullName>
    </submittedName>
</protein>
<reference evidence="3 4" key="1">
    <citation type="submission" date="2019-12" db="EMBL/GenBank/DDBJ databases">
        <authorList>
            <person name="Li M."/>
        </authorList>
    </citation>
    <scope>NUCLEOTIDE SEQUENCE [LARGE SCALE GENOMIC DNA]</scope>
    <source>
        <strain evidence="3 4">GBMRC 2024</strain>
    </source>
</reference>
<dbReference type="Proteomes" id="UP000477911">
    <property type="component" value="Unassembled WGS sequence"/>
</dbReference>
<gene>
    <name evidence="3" type="ORF">GR170_13645</name>
</gene>
<evidence type="ECO:0000313" key="3">
    <source>
        <dbReference type="EMBL" id="MXN18889.1"/>
    </source>
</evidence>